<reference evidence="8 9" key="1">
    <citation type="submission" date="2023-04" db="EMBL/GenBank/DDBJ databases">
        <title>Marinobulbifer ophiurae gen. nov., sp. Nov., isolate from tissue of brittle star Ophioplocus japonicus.</title>
        <authorList>
            <person name="Kawano K."/>
            <person name="Sawayama S."/>
            <person name="Nakagawa S."/>
        </authorList>
    </citation>
    <scope>NUCLEOTIDE SEQUENCE [LARGE SCALE GENOMIC DNA]</scope>
    <source>
        <strain evidence="8 9">NKW57</strain>
    </source>
</reference>
<evidence type="ECO:0000256" key="3">
    <source>
        <dbReference type="ARBA" id="ARBA00022989"/>
    </source>
</evidence>
<gene>
    <name evidence="8" type="ORF">MNKW57_27780</name>
</gene>
<sequence>MALVRWFVWLIYILVALGLTAFGLYFGFENATAVSPKILGYSLPEINLGFWLVAFLILGLLIGMLLGLVNMFATRTRIRSLSNQLDKAQQELRLVRQQRLGDS</sequence>
<proteinExistence type="predicted"/>
<evidence type="ECO:0000259" key="7">
    <source>
        <dbReference type="Pfam" id="PF06305"/>
    </source>
</evidence>
<name>A0ABQ6M298_9GAMM</name>
<keyword evidence="9" id="KW-1185">Reference proteome</keyword>
<dbReference type="RefSeq" id="WP_285765067.1">
    <property type="nucleotide sequence ID" value="NZ_BSYJ01000006.1"/>
</dbReference>
<evidence type="ECO:0000256" key="2">
    <source>
        <dbReference type="ARBA" id="ARBA00022692"/>
    </source>
</evidence>
<evidence type="ECO:0000256" key="1">
    <source>
        <dbReference type="ARBA" id="ARBA00022475"/>
    </source>
</evidence>
<feature type="transmembrane region" description="Helical" evidence="6">
    <location>
        <begin position="48"/>
        <end position="73"/>
    </location>
</feature>
<feature type="transmembrane region" description="Helical" evidence="6">
    <location>
        <begin position="7"/>
        <end position="28"/>
    </location>
</feature>
<evidence type="ECO:0000313" key="8">
    <source>
        <dbReference type="EMBL" id="GMG88457.1"/>
    </source>
</evidence>
<keyword evidence="2 6" id="KW-0812">Transmembrane</keyword>
<dbReference type="Proteomes" id="UP001224392">
    <property type="component" value="Unassembled WGS sequence"/>
</dbReference>
<evidence type="ECO:0000256" key="6">
    <source>
        <dbReference type="SAM" id="Phobius"/>
    </source>
</evidence>
<keyword evidence="5" id="KW-0175">Coiled coil</keyword>
<keyword evidence="4 6" id="KW-0472">Membrane</keyword>
<evidence type="ECO:0000256" key="5">
    <source>
        <dbReference type="SAM" id="Coils"/>
    </source>
</evidence>
<dbReference type="InterPro" id="IPR010445">
    <property type="entry name" value="LapA_dom"/>
</dbReference>
<comment type="caution">
    <text evidence="8">The sequence shown here is derived from an EMBL/GenBank/DDBJ whole genome shotgun (WGS) entry which is preliminary data.</text>
</comment>
<accession>A0ABQ6M298</accession>
<protein>
    <recommendedName>
        <fullName evidence="7">Lipopolysaccharide assembly protein A domain-containing protein</fullName>
    </recommendedName>
</protein>
<evidence type="ECO:0000256" key="4">
    <source>
        <dbReference type="ARBA" id="ARBA00023136"/>
    </source>
</evidence>
<evidence type="ECO:0000313" key="9">
    <source>
        <dbReference type="Proteomes" id="UP001224392"/>
    </source>
</evidence>
<dbReference type="EMBL" id="BSYJ01000006">
    <property type="protein sequence ID" value="GMG88457.1"/>
    <property type="molecule type" value="Genomic_DNA"/>
</dbReference>
<organism evidence="8 9">
    <name type="scientific">Biformimicrobium ophioploci</name>
    <dbReference type="NCBI Taxonomy" id="3036711"/>
    <lineage>
        <taxon>Bacteria</taxon>
        <taxon>Pseudomonadati</taxon>
        <taxon>Pseudomonadota</taxon>
        <taxon>Gammaproteobacteria</taxon>
        <taxon>Cellvibrionales</taxon>
        <taxon>Microbulbiferaceae</taxon>
        <taxon>Biformimicrobium</taxon>
    </lineage>
</organism>
<feature type="coiled-coil region" evidence="5">
    <location>
        <begin position="71"/>
        <end position="98"/>
    </location>
</feature>
<keyword evidence="1" id="KW-1003">Cell membrane</keyword>
<keyword evidence="3 6" id="KW-1133">Transmembrane helix</keyword>
<feature type="domain" description="Lipopolysaccharide assembly protein A" evidence="7">
    <location>
        <begin position="30"/>
        <end position="92"/>
    </location>
</feature>
<dbReference type="Pfam" id="PF06305">
    <property type="entry name" value="LapA_dom"/>
    <property type="match status" value="1"/>
</dbReference>